<protein>
    <submittedName>
        <fullName evidence="6">ATP-dependent transcriptional regulator, MalT-like, LuxR family</fullName>
    </submittedName>
</protein>
<gene>
    <name evidence="6" type="ordered locus">Cwoe_2281</name>
</gene>
<dbReference type="PROSITE" id="PS50005">
    <property type="entry name" value="TPR"/>
    <property type="match status" value="1"/>
</dbReference>
<feature type="repeat" description="TPR" evidence="4">
    <location>
        <begin position="567"/>
        <end position="600"/>
    </location>
</feature>
<dbReference type="SMART" id="SM00421">
    <property type="entry name" value="HTH_LUXR"/>
    <property type="match status" value="1"/>
</dbReference>
<dbReference type="Proteomes" id="UP000008229">
    <property type="component" value="Chromosome"/>
</dbReference>
<keyword evidence="1" id="KW-0805">Transcription regulation</keyword>
<evidence type="ECO:0000256" key="4">
    <source>
        <dbReference type="PROSITE-ProRule" id="PRU00339"/>
    </source>
</evidence>
<dbReference type="GO" id="GO:0006355">
    <property type="term" value="P:regulation of DNA-templated transcription"/>
    <property type="evidence" value="ECO:0007669"/>
    <property type="project" value="InterPro"/>
</dbReference>
<evidence type="ECO:0000256" key="1">
    <source>
        <dbReference type="ARBA" id="ARBA00023015"/>
    </source>
</evidence>
<keyword evidence="4" id="KW-0802">TPR repeat</keyword>
<dbReference type="InterPro" id="IPR000792">
    <property type="entry name" value="Tscrpt_reg_LuxR_C"/>
</dbReference>
<dbReference type="STRING" id="469383.Cwoe_2281"/>
<reference evidence="6 7" key="1">
    <citation type="journal article" date="2010" name="Stand. Genomic Sci.">
        <title>Complete genome sequence of Conexibacter woesei type strain (ID131577).</title>
        <authorList>
            <person name="Pukall R."/>
            <person name="Lapidus A."/>
            <person name="Glavina Del Rio T."/>
            <person name="Copeland A."/>
            <person name="Tice H."/>
            <person name="Cheng J.-F."/>
            <person name="Lucas S."/>
            <person name="Chen F."/>
            <person name="Nolan M."/>
            <person name="Bruce D."/>
            <person name="Goodwin L."/>
            <person name="Pitluck S."/>
            <person name="Mavromatis K."/>
            <person name="Ivanova N."/>
            <person name="Ovchinnikova G."/>
            <person name="Pati A."/>
            <person name="Chen A."/>
            <person name="Palaniappan K."/>
            <person name="Land M."/>
            <person name="Hauser L."/>
            <person name="Chang Y.-J."/>
            <person name="Jeffries C.D."/>
            <person name="Chain P."/>
            <person name="Meincke L."/>
            <person name="Sims D."/>
            <person name="Brettin T."/>
            <person name="Detter J.C."/>
            <person name="Rohde M."/>
            <person name="Goeker M."/>
            <person name="Bristow J."/>
            <person name="Eisen J.A."/>
            <person name="Markowitz V."/>
            <person name="Kyrpides N.C."/>
            <person name="Klenk H.-P."/>
            <person name="Hugenholtz P."/>
        </authorList>
    </citation>
    <scope>NUCLEOTIDE SEQUENCE [LARGE SCALE GENOMIC DNA]</scope>
    <source>
        <strain evidence="7">DSM 14684 / CIP 108061 / JCM 11494 / NBRC 100937 / ID131577</strain>
    </source>
</reference>
<dbReference type="Gene3D" id="1.25.40.10">
    <property type="entry name" value="Tetratricopeptide repeat domain"/>
    <property type="match status" value="1"/>
</dbReference>
<evidence type="ECO:0000313" key="7">
    <source>
        <dbReference type="Proteomes" id="UP000008229"/>
    </source>
</evidence>
<keyword evidence="7" id="KW-1185">Reference proteome</keyword>
<dbReference type="Pfam" id="PF25873">
    <property type="entry name" value="WHD_MalT"/>
    <property type="match status" value="1"/>
</dbReference>
<dbReference type="Pfam" id="PF00196">
    <property type="entry name" value="GerE"/>
    <property type="match status" value="1"/>
</dbReference>
<keyword evidence="3" id="KW-0804">Transcription</keyword>
<dbReference type="EMBL" id="CP001854">
    <property type="protein sequence ID" value="ADB50706.1"/>
    <property type="molecule type" value="Genomic_DNA"/>
</dbReference>
<dbReference type="InterPro" id="IPR027417">
    <property type="entry name" value="P-loop_NTPase"/>
</dbReference>
<accession>D3F6D9</accession>
<dbReference type="SUPFAM" id="SSF48452">
    <property type="entry name" value="TPR-like"/>
    <property type="match status" value="1"/>
</dbReference>
<dbReference type="CDD" id="cd06170">
    <property type="entry name" value="LuxR_C_like"/>
    <property type="match status" value="1"/>
</dbReference>
<evidence type="ECO:0000256" key="2">
    <source>
        <dbReference type="ARBA" id="ARBA00023125"/>
    </source>
</evidence>
<dbReference type="InterPro" id="IPR011990">
    <property type="entry name" value="TPR-like_helical_dom_sf"/>
</dbReference>
<dbReference type="InterPro" id="IPR016032">
    <property type="entry name" value="Sig_transdc_resp-reg_C-effctor"/>
</dbReference>
<evidence type="ECO:0000259" key="5">
    <source>
        <dbReference type="PROSITE" id="PS50043"/>
    </source>
</evidence>
<dbReference type="PANTHER" id="PTHR44688">
    <property type="entry name" value="DNA-BINDING TRANSCRIPTIONAL ACTIVATOR DEVR_DOSR"/>
    <property type="match status" value="1"/>
</dbReference>
<dbReference type="eggNOG" id="COG2909">
    <property type="taxonomic scope" value="Bacteria"/>
</dbReference>
<dbReference type="AlphaFoldDB" id="D3F6D9"/>
<dbReference type="InterPro" id="IPR036388">
    <property type="entry name" value="WH-like_DNA-bd_sf"/>
</dbReference>
<dbReference type="Gene3D" id="3.40.50.300">
    <property type="entry name" value="P-loop containing nucleotide triphosphate hydrolases"/>
    <property type="match status" value="1"/>
</dbReference>
<sequence length="730" mass="81240">MSSEPGFLSTIAAGRRLPRPRRETFLRERVSALLDHALDQPLTVVCAPAGYGKTTALADWCRRRDGDGAWLSLDDKDNDPRRFCARLLATIDDLSPSELWMAEQALAGGSDLVETVIPLAVDALGDRRGAAAAVIVLDDYHAIFEEACHQLVVALLDALPPGVRLVLASRTRPPLRLPRRRAAGAAATLDARELAFDLDETGRLLNGRLRLRLERGQVEAIHARVEGWPAGLSLVASLRDATALERFLETPERTPFEIAEYLTEEVLDALPPSTRVFLRRTSPLTRMNGALCAAVLDDPAARQLFDDVRESNVFVIPLDDDWVRYHRLFATLLERDLRRHEPTIVVQLHRRAARWFECEGMTEAAIDHASAAGDGEHAARLLHGSWWPLFAERRYTTIRRTLARMPPDRGRYAPFCDAIDVLCLSLTGGDLRLIARRLEQLDQDRDSPGVAEIVDLLRISPYYGDIERALADGWKIWGRAAGDVDARARYAGKLAIVMWFAGEREAIRREVEPYMRIADRPVVRCWELAALALTAADEDDLETAEQHARDAVAVIEAAGGESSLESHLAYLALGEALRRRGRFAEAHDHVARALRITSRHPSALYHGLALVMHAQLDLSTLDRRAARSRAKAARRIVDRFRDVGVVAERLAAVEDALDLPTHEAVAGSEPTAAERRVLELLPTDLTRRQIAAELRLSVSTVKSHTWRLYRRLGVDTRADAVSIAREQGLV</sequence>
<dbReference type="PROSITE" id="PS50043">
    <property type="entry name" value="HTH_LUXR_2"/>
    <property type="match status" value="1"/>
</dbReference>
<dbReference type="KEGG" id="cwo:Cwoe_2281"/>
<dbReference type="GO" id="GO:0003677">
    <property type="term" value="F:DNA binding"/>
    <property type="evidence" value="ECO:0007669"/>
    <property type="project" value="UniProtKB-KW"/>
</dbReference>
<dbReference type="eggNOG" id="COG2197">
    <property type="taxonomic scope" value="Bacteria"/>
</dbReference>
<dbReference type="SUPFAM" id="SSF52540">
    <property type="entry name" value="P-loop containing nucleoside triphosphate hydrolases"/>
    <property type="match status" value="1"/>
</dbReference>
<dbReference type="PANTHER" id="PTHR44688:SF16">
    <property type="entry name" value="DNA-BINDING TRANSCRIPTIONAL ACTIVATOR DEVR_DOSR"/>
    <property type="match status" value="1"/>
</dbReference>
<reference evidence="7" key="2">
    <citation type="submission" date="2010-01" db="EMBL/GenBank/DDBJ databases">
        <title>The complete genome of Conexibacter woesei DSM 14684.</title>
        <authorList>
            <consortium name="US DOE Joint Genome Institute (JGI-PGF)"/>
            <person name="Lucas S."/>
            <person name="Copeland A."/>
            <person name="Lapidus A."/>
            <person name="Glavina del Rio T."/>
            <person name="Dalin E."/>
            <person name="Tice H."/>
            <person name="Bruce D."/>
            <person name="Goodwin L."/>
            <person name="Pitluck S."/>
            <person name="Kyrpides N."/>
            <person name="Mavromatis K."/>
            <person name="Ivanova N."/>
            <person name="Mikhailova N."/>
            <person name="Chertkov O."/>
            <person name="Brettin T."/>
            <person name="Detter J.C."/>
            <person name="Han C."/>
            <person name="Larimer F."/>
            <person name="Land M."/>
            <person name="Hauser L."/>
            <person name="Markowitz V."/>
            <person name="Cheng J.-F."/>
            <person name="Hugenholtz P."/>
            <person name="Woyke T."/>
            <person name="Wu D."/>
            <person name="Pukall R."/>
            <person name="Steenblock K."/>
            <person name="Schneider S."/>
            <person name="Klenk H.-P."/>
            <person name="Eisen J.A."/>
        </authorList>
    </citation>
    <scope>NUCLEOTIDE SEQUENCE [LARGE SCALE GENOMIC DNA]</scope>
    <source>
        <strain evidence="7">DSM 14684 / CIP 108061 / JCM 11494 / NBRC 100937 / ID131577</strain>
    </source>
</reference>
<organism evidence="6 7">
    <name type="scientific">Conexibacter woesei (strain DSM 14684 / CCUG 47730 / CIP 108061 / JCM 11494 / NBRC 100937 / ID131577)</name>
    <dbReference type="NCBI Taxonomy" id="469383"/>
    <lineage>
        <taxon>Bacteria</taxon>
        <taxon>Bacillati</taxon>
        <taxon>Actinomycetota</taxon>
        <taxon>Thermoleophilia</taxon>
        <taxon>Solirubrobacterales</taxon>
        <taxon>Conexibacteraceae</taxon>
        <taxon>Conexibacter</taxon>
    </lineage>
</organism>
<proteinExistence type="predicted"/>
<evidence type="ECO:0000313" key="6">
    <source>
        <dbReference type="EMBL" id="ADB50706.1"/>
    </source>
</evidence>
<dbReference type="HOGENOM" id="CLU_006325_2_0_11"/>
<feature type="domain" description="HTH luxR-type" evidence="5">
    <location>
        <begin position="663"/>
        <end position="728"/>
    </location>
</feature>
<dbReference type="Gene3D" id="1.10.10.10">
    <property type="entry name" value="Winged helix-like DNA-binding domain superfamily/Winged helix DNA-binding domain"/>
    <property type="match status" value="1"/>
</dbReference>
<name>D3F6D9_CONWI</name>
<evidence type="ECO:0000256" key="3">
    <source>
        <dbReference type="ARBA" id="ARBA00023163"/>
    </source>
</evidence>
<dbReference type="InterPro" id="IPR019734">
    <property type="entry name" value="TPR_rpt"/>
</dbReference>
<dbReference type="SUPFAM" id="SSF46894">
    <property type="entry name" value="C-terminal effector domain of the bipartite response regulators"/>
    <property type="match status" value="1"/>
</dbReference>
<keyword evidence="2" id="KW-0238">DNA-binding</keyword>
<dbReference type="InterPro" id="IPR059106">
    <property type="entry name" value="WHD_MalT"/>
</dbReference>